<evidence type="ECO:0000256" key="1">
    <source>
        <dbReference type="ARBA" id="ARBA00004123"/>
    </source>
</evidence>
<evidence type="ECO:0000256" key="5">
    <source>
        <dbReference type="SAM" id="MobiDB-lite"/>
    </source>
</evidence>
<sequence>MARGKQKEQAREKAQKLAESKKGGQSQLGARAAGLKINCPVCKNPASNYNVLKVHMEAKHPKDTVPPESSFSS</sequence>
<feature type="region of interest" description="Disordered" evidence="5">
    <location>
        <begin position="1"/>
        <end position="28"/>
    </location>
</feature>
<evidence type="ECO:0000313" key="7">
    <source>
        <dbReference type="EMBL" id="KAJ1928317.1"/>
    </source>
</evidence>
<evidence type="ECO:0000259" key="6">
    <source>
        <dbReference type="Pfam" id="PF04419"/>
    </source>
</evidence>
<dbReference type="EMBL" id="JANBPT010000078">
    <property type="protein sequence ID" value="KAJ1928317.1"/>
    <property type="molecule type" value="Genomic_DNA"/>
</dbReference>
<dbReference type="GO" id="GO:0005634">
    <property type="term" value="C:nucleus"/>
    <property type="evidence" value="ECO:0007669"/>
    <property type="project" value="UniProtKB-SubCell"/>
</dbReference>
<dbReference type="GO" id="GO:0005737">
    <property type="term" value="C:cytoplasm"/>
    <property type="evidence" value="ECO:0007669"/>
    <property type="project" value="UniProtKB-SubCell"/>
</dbReference>
<organism evidence="7 8">
    <name type="scientific">Tieghemiomyces parasiticus</name>
    <dbReference type="NCBI Taxonomy" id="78921"/>
    <lineage>
        <taxon>Eukaryota</taxon>
        <taxon>Fungi</taxon>
        <taxon>Fungi incertae sedis</taxon>
        <taxon>Zoopagomycota</taxon>
        <taxon>Kickxellomycotina</taxon>
        <taxon>Dimargaritomycetes</taxon>
        <taxon>Dimargaritales</taxon>
        <taxon>Dimargaritaceae</taxon>
        <taxon>Tieghemiomyces</taxon>
    </lineage>
</organism>
<dbReference type="SUPFAM" id="SSF118359">
    <property type="entry name" value="Expressed protein At2g23090/F21P24.15"/>
    <property type="match status" value="1"/>
</dbReference>
<feature type="domain" description="Small EDRK-rich factor-like N-terminal" evidence="6">
    <location>
        <begin position="1"/>
        <end position="29"/>
    </location>
</feature>
<dbReference type="Pfam" id="PF04419">
    <property type="entry name" value="SERF-like_N"/>
    <property type="match status" value="1"/>
</dbReference>
<keyword evidence="3" id="KW-0963">Cytoplasm</keyword>
<dbReference type="InterPro" id="IPR007513">
    <property type="entry name" value="SERF-like_N"/>
</dbReference>
<dbReference type="Gene3D" id="4.10.1050.10">
    <property type="entry name" value="At2g23090-like"/>
    <property type="match status" value="1"/>
</dbReference>
<evidence type="ECO:0000256" key="3">
    <source>
        <dbReference type="ARBA" id="ARBA00022490"/>
    </source>
</evidence>
<dbReference type="AlphaFoldDB" id="A0A9W8AD76"/>
<gene>
    <name evidence="7" type="ORF">IWQ60_002165</name>
</gene>
<dbReference type="PANTHER" id="PTHR21213:SF0">
    <property type="entry name" value="ZINC FINGER PROTEIN 706"/>
    <property type="match status" value="1"/>
</dbReference>
<protein>
    <recommendedName>
        <fullName evidence="6">Small EDRK-rich factor-like N-terminal domain-containing protein</fullName>
    </recommendedName>
</protein>
<proteinExistence type="predicted"/>
<keyword evidence="4" id="KW-0539">Nucleus</keyword>
<keyword evidence="8" id="KW-1185">Reference proteome</keyword>
<evidence type="ECO:0000256" key="4">
    <source>
        <dbReference type="ARBA" id="ARBA00023242"/>
    </source>
</evidence>
<dbReference type="OrthoDB" id="73348at2759"/>
<comment type="subcellular location">
    <subcellularLocation>
        <location evidence="2">Cytoplasm</location>
    </subcellularLocation>
    <subcellularLocation>
        <location evidence="1">Nucleus</location>
    </subcellularLocation>
</comment>
<comment type="caution">
    <text evidence="7">The sequence shown here is derived from an EMBL/GenBank/DDBJ whole genome shotgun (WGS) entry which is preliminary data.</text>
</comment>
<feature type="compositionally biased region" description="Basic and acidic residues" evidence="5">
    <location>
        <begin position="1"/>
        <end position="22"/>
    </location>
</feature>
<accession>A0A9W8AD76</accession>
<evidence type="ECO:0000313" key="8">
    <source>
        <dbReference type="Proteomes" id="UP001150569"/>
    </source>
</evidence>
<reference evidence="7" key="1">
    <citation type="submission" date="2022-07" db="EMBL/GenBank/DDBJ databases">
        <title>Phylogenomic reconstructions and comparative analyses of Kickxellomycotina fungi.</title>
        <authorList>
            <person name="Reynolds N.K."/>
            <person name="Stajich J.E."/>
            <person name="Barry K."/>
            <person name="Grigoriev I.V."/>
            <person name="Crous P."/>
            <person name="Smith M.E."/>
        </authorList>
    </citation>
    <scope>NUCLEOTIDE SEQUENCE</scope>
    <source>
        <strain evidence="7">RSA 861</strain>
    </source>
</reference>
<name>A0A9W8AD76_9FUNG</name>
<evidence type="ECO:0000256" key="2">
    <source>
        <dbReference type="ARBA" id="ARBA00004496"/>
    </source>
</evidence>
<dbReference type="PANTHER" id="PTHR21213">
    <property type="entry name" value="GEO09665P1-RELATED"/>
    <property type="match status" value="1"/>
</dbReference>
<dbReference type="Proteomes" id="UP001150569">
    <property type="component" value="Unassembled WGS sequence"/>
</dbReference>
<dbReference type="InterPro" id="IPR026939">
    <property type="entry name" value="ZNF706/At2g23090_sf"/>
</dbReference>
<dbReference type="InterPro" id="IPR045230">
    <property type="entry name" value="MBS1/2-like"/>
</dbReference>